<protein>
    <submittedName>
        <fullName evidence="2">Uncharacterized protein</fullName>
    </submittedName>
</protein>
<dbReference type="Gene3D" id="1.20.1250.20">
    <property type="entry name" value="MFS general substrate transporter like domains"/>
    <property type="match status" value="1"/>
</dbReference>
<sequence>MEMLTSLYRPKTTSARRLTIGVMIQIRVEPPTKQPTGFVGGSTLICIITPIVSLLAEVVFGRYKLVSISIKIMWLLYIETSAISVCEGIVPAAKTALNILKVALAVPQFMLQGAFIACAVPLGLDQITTGTHTNISSFILWFCWAYSSGVTISLIVASVLYTNFQASKASTIMSLLPVLLLSVGLILDFHFHHKLVKEPVTVNPVSHIFKVLKYAAKHKYPVQRSAFTYCENERPTRLDYGKSKYGGPFTT</sequence>
<keyword evidence="1" id="KW-1133">Transmembrane helix</keyword>
<evidence type="ECO:0000313" key="3">
    <source>
        <dbReference type="Proteomes" id="UP001174909"/>
    </source>
</evidence>
<dbReference type="InterPro" id="IPR036259">
    <property type="entry name" value="MFS_trans_sf"/>
</dbReference>
<feature type="transmembrane region" description="Helical" evidence="1">
    <location>
        <begin position="72"/>
        <end position="93"/>
    </location>
</feature>
<evidence type="ECO:0000313" key="2">
    <source>
        <dbReference type="EMBL" id="CAI8032585.1"/>
    </source>
</evidence>
<dbReference type="Proteomes" id="UP001174909">
    <property type="component" value="Unassembled WGS sequence"/>
</dbReference>
<comment type="caution">
    <text evidence="2">The sequence shown here is derived from an EMBL/GenBank/DDBJ whole genome shotgun (WGS) entry which is preliminary data.</text>
</comment>
<feature type="transmembrane region" description="Helical" evidence="1">
    <location>
        <begin position="136"/>
        <end position="160"/>
    </location>
</feature>
<organism evidence="2 3">
    <name type="scientific">Geodia barretti</name>
    <name type="common">Barrett's horny sponge</name>
    <dbReference type="NCBI Taxonomy" id="519541"/>
    <lineage>
        <taxon>Eukaryota</taxon>
        <taxon>Metazoa</taxon>
        <taxon>Porifera</taxon>
        <taxon>Demospongiae</taxon>
        <taxon>Heteroscleromorpha</taxon>
        <taxon>Tetractinellida</taxon>
        <taxon>Astrophorina</taxon>
        <taxon>Geodiidae</taxon>
        <taxon>Geodia</taxon>
    </lineage>
</organism>
<name>A0AA35SM20_GEOBA</name>
<feature type="transmembrane region" description="Helical" evidence="1">
    <location>
        <begin position="99"/>
        <end position="124"/>
    </location>
</feature>
<gene>
    <name evidence="2" type="ORF">GBAR_LOCUS18419</name>
</gene>
<feature type="transmembrane region" description="Helical" evidence="1">
    <location>
        <begin position="38"/>
        <end position="60"/>
    </location>
</feature>
<reference evidence="2" key="1">
    <citation type="submission" date="2023-03" db="EMBL/GenBank/DDBJ databases">
        <authorList>
            <person name="Steffen K."/>
            <person name="Cardenas P."/>
        </authorList>
    </citation>
    <scope>NUCLEOTIDE SEQUENCE</scope>
</reference>
<feature type="transmembrane region" description="Helical" evidence="1">
    <location>
        <begin position="172"/>
        <end position="191"/>
    </location>
</feature>
<keyword evidence="3" id="KW-1185">Reference proteome</keyword>
<dbReference type="EMBL" id="CASHTH010002611">
    <property type="protein sequence ID" value="CAI8032585.1"/>
    <property type="molecule type" value="Genomic_DNA"/>
</dbReference>
<evidence type="ECO:0000256" key="1">
    <source>
        <dbReference type="SAM" id="Phobius"/>
    </source>
</evidence>
<dbReference type="AlphaFoldDB" id="A0AA35SM20"/>
<accession>A0AA35SM20</accession>
<feature type="non-terminal residue" evidence="2">
    <location>
        <position position="251"/>
    </location>
</feature>
<proteinExistence type="predicted"/>
<keyword evidence="1" id="KW-0472">Membrane</keyword>
<keyword evidence="1" id="KW-0812">Transmembrane</keyword>